<dbReference type="RefSeq" id="WP_184101556.1">
    <property type="nucleotide sequence ID" value="NZ_JACHHN010000005.1"/>
</dbReference>
<reference evidence="4 5" key="1">
    <citation type="submission" date="2020-08" db="EMBL/GenBank/DDBJ databases">
        <title>Genomic Encyclopedia of Type Strains, Phase IV (KMG-IV): sequencing the most valuable type-strain genomes for metagenomic binning, comparative biology and taxonomic classification.</title>
        <authorList>
            <person name="Goeker M."/>
        </authorList>
    </citation>
    <scope>NUCLEOTIDE SEQUENCE [LARGE SCALE GENOMIC DNA]</scope>
    <source>
        <strain evidence="4 5">DSM 18233</strain>
    </source>
</reference>
<comment type="caution">
    <text evidence="4">The sequence shown here is derived from an EMBL/GenBank/DDBJ whole genome shotgun (WGS) entry which is preliminary data.</text>
</comment>
<dbReference type="NCBIfam" id="NF007586">
    <property type="entry name" value="PRK10222.1"/>
    <property type="match status" value="1"/>
</dbReference>
<dbReference type="InterPro" id="IPR003501">
    <property type="entry name" value="PTS_EIIB_2/3"/>
</dbReference>
<evidence type="ECO:0000313" key="4">
    <source>
        <dbReference type="EMBL" id="MBB5192001.1"/>
    </source>
</evidence>
<dbReference type="GO" id="GO:0009401">
    <property type="term" value="P:phosphoenolpyruvate-dependent sugar phosphotransferase system"/>
    <property type="evidence" value="ECO:0007669"/>
    <property type="project" value="UniProtKB-KW"/>
</dbReference>
<gene>
    <name evidence="4" type="ORF">HNQ50_002738</name>
</gene>
<protein>
    <submittedName>
        <fullName evidence="4">PTS system ascorbate-specific IIB component</fullName>
    </submittedName>
</protein>
<evidence type="ECO:0000256" key="2">
    <source>
        <dbReference type="ARBA" id="ARBA00022683"/>
    </source>
</evidence>
<sequence>MSTVRVLSVCGCGQGSSMIMKLKIGQFLTSQKVDHKMHSCAVSEAKAEFASYDIVVAAEQLAANIAAPQGKYVIGVRNMLSAADFGPKLMEVINAHFPGALKA</sequence>
<dbReference type="AlphaFoldDB" id="A0A840RIJ4"/>
<keyword evidence="1" id="KW-0808">Transferase</keyword>
<keyword evidence="5" id="KW-1185">Reference proteome</keyword>
<dbReference type="EMBL" id="JACHHN010000005">
    <property type="protein sequence ID" value="MBB5192001.1"/>
    <property type="molecule type" value="Genomic_DNA"/>
</dbReference>
<dbReference type="CDD" id="cd05563">
    <property type="entry name" value="PTS_IIB_ascorbate"/>
    <property type="match status" value="1"/>
</dbReference>
<name>A0A840RIJ4_9NEIS</name>
<evidence type="ECO:0000313" key="5">
    <source>
        <dbReference type="Proteomes" id="UP000543030"/>
    </source>
</evidence>
<organism evidence="4 5">
    <name type="scientific">Silvimonas terrae</name>
    <dbReference type="NCBI Taxonomy" id="300266"/>
    <lineage>
        <taxon>Bacteria</taxon>
        <taxon>Pseudomonadati</taxon>
        <taxon>Pseudomonadota</taxon>
        <taxon>Betaproteobacteria</taxon>
        <taxon>Neisseriales</taxon>
        <taxon>Chitinibacteraceae</taxon>
        <taxon>Silvimonas</taxon>
    </lineage>
</organism>
<dbReference type="Gene3D" id="3.40.50.2300">
    <property type="match status" value="1"/>
</dbReference>
<dbReference type="Proteomes" id="UP000543030">
    <property type="component" value="Unassembled WGS sequence"/>
</dbReference>
<dbReference type="InterPro" id="IPR036095">
    <property type="entry name" value="PTS_EIIB-like_sf"/>
</dbReference>
<evidence type="ECO:0000256" key="1">
    <source>
        <dbReference type="ARBA" id="ARBA00022679"/>
    </source>
</evidence>
<keyword evidence="2" id="KW-0598">Phosphotransferase system</keyword>
<proteinExistence type="predicted"/>
<feature type="domain" description="Phosphotransferase system EIIB component type 2/3" evidence="3">
    <location>
        <begin position="6"/>
        <end position="83"/>
    </location>
</feature>
<evidence type="ECO:0000259" key="3">
    <source>
        <dbReference type="Pfam" id="PF02302"/>
    </source>
</evidence>
<accession>A0A840RIJ4</accession>
<dbReference type="Pfam" id="PF02302">
    <property type="entry name" value="PTS_IIB"/>
    <property type="match status" value="1"/>
</dbReference>
<dbReference type="GO" id="GO:0008982">
    <property type="term" value="F:protein-N(PI)-phosphohistidine-sugar phosphotransferase activity"/>
    <property type="evidence" value="ECO:0007669"/>
    <property type="project" value="InterPro"/>
</dbReference>
<dbReference type="SUPFAM" id="SSF52794">
    <property type="entry name" value="PTS system IIB component-like"/>
    <property type="match status" value="1"/>
</dbReference>